<dbReference type="RefSeq" id="WP_343211556.1">
    <property type="nucleotide sequence ID" value="NZ_CP123586.1"/>
</dbReference>
<dbReference type="Gene3D" id="3.10.180.10">
    <property type="entry name" value="2,3-Dihydroxybiphenyl 1,2-Dioxygenase, domain 1"/>
    <property type="match status" value="1"/>
</dbReference>
<protein>
    <submittedName>
        <fullName evidence="1">Glyoxalase/bleomycin resistance/dioxygenase family protein</fullName>
    </submittedName>
</protein>
<sequence length="124" mass="13521">MEVFGCEIRRPLTVLSGAAFSKGNGLHGVKIRSAWLSLPGSDSFLELLEYSETAPRTRPRVNEPGWGHLSFAVPDIHQTCVQIIGHGGEWQGDITNLGSDTAPFLAIYMRDPEGNILELEQSAS</sequence>
<keyword evidence="1" id="KW-0614">Plasmid</keyword>
<organism evidence="1 2">
    <name type="scientific">Aliisedimentitalea scapharcae</name>
    <dbReference type="NCBI Taxonomy" id="1524259"/>
    <lineage>
        <taxon>Bacteria</taxon>
        <taxon>Pseudomonadati</taxon>
        <taxon>Pseudomonadota</taxon>
        <taxon>Alphaproteobacteria</taxon>
        <taxon>Rhodobacterales</taxon>
        <taxon>Roseobacteraceae</taxon>
        <taxon>Aliisedimentitalea</taxon>
    </lineage>
</organism>
<dbReference type="EMBL" id="CP123586">
    <property type="protein sequence ID" value="WZK91332.1"/>
    <property type="molecule type" value="Genomic_DNA"/>
</dbReference>
<dbReference type="SUPFAM" id="SSF54593">
    <property type="entry name" value="Glyoxalase/Bleomycin resistance protein/Dihydroxybiphenyl dioxygenase"/>
    <property type="match status" value="1"/>
</dbReference>
<keyword evidence="2" id="KW-1185">Reference proteome</keyword>
<name>A0ABZ2XZC6_9RHOB</name>
<accession>A0ABZ2XZC6</accession>
<geneLocation type="plasmid" evidence="1 2">
    <name>unnamed2</name>
</geneLocation>
<dbReference type="InterPro" id="IPR029068">
    <property type="entry name" value="Glyas_Bleomycin-R_OHBP_Dase"/>
</dbReference>
<proteinExistence type="predicted"/>
<gene>
    <name evidence="1" type="ORF">QEZ52_22285</name>
</gene>
<dbReference type="Proteomes" id="UP001623232">
    <property type="component" value="Plasmid unnamed2"/>
</dbReference>
<evidence type="ECO:0000313" key="2">
    <source>
        <dbReference type="Proteomes" id="UP001623232"/>
    </source>
</evidence>
<evidence type="ECO:0000313" key="1">
    <source>
        <dbReference type="EMBL" id="WZK91332.1"/>
    </source>
</evidence>
<reference evidence="1 2" key="1">
    <citation type="submission" date="2023-04" db="EMBL/GenBank/DDBJ databases">
        <title>Complete genome sequence of Alisedimentitalea scapharcae.</title>
        <authorList>
            <person name="Rong J.-C."/>
            <person name="Yi M.-L."/>
            <person name="Zhao Q."/>
        </authorList>
    </citation>
    <scope>NUCLEOTIDE SEQUENCE [LARGE SCALE GENOMIC DNA]</scope>
    <source>
        <strain evidence="1 2">KCTC 42119</strain>
        <plasmid evidence="1 2">unnamed2</plasmid>
    </source>
</reference>